<proteinExistence type="predicted"/>
<dbReference type="PANTHER" id="PTHR12083:SF9">
    <property type="entry name" value="BIFUNCTIONAL POLYNUCLEOTIDE PHOSPHATASE_KINASE"/>
    <property type="match status" value="1"/>
</dbReference>
<keyword evidence="2" id="KW-1185">Reference proteome</keyword>
<dbReference type="AlphaFoldDB" id="A0A923N3E1"/>
<dbReference type="GO" id="GO:0046403">
    <property type="term" value="F:polynucleotide 3'-phosphatase activity"/>
    <property type="evidence" value="ECO:0007669"/>
    <property type="project" value="TreeGrafter"/>
</dbReference>
<name>A0A923N3E1_9BACT</name>
<sequence length="151" mass="17504">MQAIIFCGIQGSGKSTFYKERFFDTHLRISLDQLRTRNREAVFLEACLRTQLRFVVDNTNPTIVERSKYIQLAKEAKYEVICYFFESNTSVALARNNQRSGRFKVPEKGLYGTLKRLQVPTLSEGFDQLYRVHLLPTGTYEVHPMDDSPLD</sequence>
<dbReference type="InterPro" id="IPR027417">
    <property type="entry name" value="P-loop_NTPase"/>
</dbReference>
<dbReference type="GO" id="GO:0046404">
    <property type="term" value="F:ATP-dependent polydeoxyribonucleotide 5'-hydroxyl-kinase activity"/>
    <property type="evidence" value="ECO:0007669"/>
    <property type="project" value="TreeGrafter"/>
</dbReference>
<dbReference type="Proteomes" id="UP000603640">
    <property type="component" value="Unassembled WGS sequence"/>
</dbReference>
<accession>A0A923N3E1</accession>
<dbReference type="PANTHER" id="PTHR12083">
    <property type="entry name" value="BIFUNCTIONAL POLYNUCLEOTIDE PHOSPHATASE/KINASE"/>
    <property type="match status" value="1"/>
</dbReference>
<evidence type="ECO:0000313" key="1">
    <source>
        <dbReference type="EMBL" id="MBC5991506.1"/>
    </source>
</evidence>
<protein>
    <submittedName>
        <fullName evidence="1">AAA family ATPase</fullName>
    </submittedName>
</protein>
<evidence type="ECO:0000313" key="2">
    <source>
        <dbReference type="Proteomes" id="UP000603640"/>
    </source>
</evidence>
<dbReference type="Gene3D" id="3.40.50.300">
    <property type="entry name" value="P-loop containing nucleotide triphosphate hydrolases"/>
    <property type="match status" value="1"/>
</dbReference>
<gene>
    <name evidence="1" type="ORF">H8S84_01500</name>
</gene>
<dbReference type="InterPro" id="IPR017101">
    <property type="entry name" value="P-loop_ATP/GTP-bd_All4644_prd"/>
</dbReference>
<organism evidence="1 2">
    <name type="scientific">Pontibacter cellulosilyticus</name>
    <dbReference type="NCBI Taxonomy" id="1720253"/>
    <lineage>
        <taxon>Bacteria</taxon>
        <taxon>Pseudomonadati</taxon>
        <taxon>Bacteroidota</taxon>
        <taxon>Cytophagia</taxon>
        <taxon>Cytophagales</taxon>
        <taxon>Hymenobacteraceae</taxon>
        <taxon>Pontibacter</taxon>
    </lineage>
</organism>
<comment type="caution">
    <text evidence="1">The sequence shown here is derived from an EMBL/GenBank/DDBJ whole genome shotgun (WGS) entry which is preliminary data.</text>
</comment>
<dbReference type="GO" id="GO:0003690">
    <property type="term" value="F:double-stranded DNA binding"/>
    <property type="evidence" value="ECO:0007669"/>
    <property type="project" value="TreeGrafter"/>
</dbReference>
<dbReference type="SUPFAM" id="SSF52540">
    <property type="entry name" value="P-loop containing nucleoside triphosphate hydrolases"/>
    <property type="match status" value="1"/>
</dbReference>
<dbReference type="GO" id="GO:0006281">
    <property type="term" value="P:DNA repair"/>
    <property type="evidence" value="ECO:0007669"/>
    <property type="project" value="TreeGrafter"/>
</dbReference>
<dbReference type="EMBL" id="JACRVF010000001">
    <property type="protein sequence ID" value="MBC5991506.1"/>
    <property type="molecule type" value="Genomic_DNA"/>
</dbReference>
<dbReference type="Pfam" id="PF13671">
    <property type="entry name" value="AAA_33"/>
    <property type="match status" value="1"/>
</dbReference>
<dbReference type="RefSeq" id="WP_187065508.1">
    <property type="nucleotide sequence ID" value="NZ_JACRVF010000001.1"/>
</dbReference>
<dbReference type="PIRSF" id="PIRSF037081">
    <property type="entry name" value="P-loop_All4644_prd"/>
    <property type="match status" value="1"/>
</dbReference>
<reference evidence="1" key="1">
    <citation type="submission" date="2020-08" db="EMBL/GenBank/DDBJ databases">
        <title>Pontibacter sp. SD6 16S ribosomal RNA gene Genome sequencing and assembly.</title>
        <authorList>
            <person name="Kang M."/>
        </authorList>
    </citation>
    <scope>NUCLEOTIDE SEQUENCE</scope>
    <source>
        <strain evidence="1">SD6</strain>
    </source>
</reference>